<sequence length="285" mass="32368">MTSLRESYLRCAQIARRHGKTYSTAAYLLTPSDRRHVFAIYAFCRVADDIVDEATDRPTEQTAAALAEFGDRFRTDLAAGTSSHPLLAAVVRTARELQIDPECFDRFLRSMTMDLTTSSYATWDDLVGYMDGSAAVIGEMMLPVLHPLTPEAFEPSRQLGVAFQLTNFLRDVGEDLDRGRLYLPREDLDRFDADPHTRRVDDPWRALMRFEIERTRAIYREADKGIPLLPRRSARCVATARILYSRILDRIEANDYDVFTRRARVPSAEKLWVAARSLLSPTAAG</sequence>
<organism evidence="3 4">
    <name type="scientific">Tenggerimyces flavus</name>
    <dbReference type="NCBI Taxonomy" id="1708749"/>
    <lineage>
        <taxon>Bacteria</taxon>
        <taxon>Bacillati</taxon>
        <taxon>Actinomycetota</taxon>
        <taxon>Actinomycetes</taxon>
        <taxon>Propionibacteriales</taxon>
        <taxon>Nocardioidaceae</taxon>
        <taxon>Tenggerimyces</taxon>
    </lineage>
</organism>
<dbReference type="SUPFAM" id="SSF48576">
    <property type="entry name" value="Terpenoid synthases"/>
    <property type="match status" value="1"/>
</dbReference>
<dbReference type="CDD" id="cd00683">
    <property type="entry name" value="Trans_IPPS_HH"/>
    <property type="match status" value="1"/>
</dbReference>
<dbReference type="InterPro" id="IPR033904">
    <property type="entry name" value="Trans_IPPS_HH"/>
</dbReference>
<keyword evidence="2" id="KW-0808">Transferase</keyword>
<dbReference type="Gene3D" id="1.10.600.10">
    <property type="entry name" value="Farnesyl Diphosphate Synthase"/>
    <property type="match status" value="1"/>
</dbReference>
<dbReference type="RefSeq" id="WP_205114826.1">
    <property type="nucleotide sequence ID" value="NZ_JAFBCM010000001.1"/>
</dbReference>
<dbReference type="SFLD" id="SFLDG01018">
    <property type="entry name" value="Squalene/Phytoene_Synthase_Lik"/>
    <property type="match status" value="1"/>
</dbReference>
<dbReference type="Proteomes" id="UP001595699">
    <property type="component" value="Unassembled WGS sequence"/>
</dbReference>
<dbReference type="InterPro" id="IPR002060">
    <property type="entry name" value="Squ/phyt_synthse"/>
</dbReference>
<comment type="caution">
    <text evidence="3">The sequence shown here is derived from an EMBL/GenBank/DDBJ whole genome shotgun (WGS) entry which is preliminary data.</text>
</comment>
<accession>A0ABV7YFM9</accession>
<dbReference type="EMBL" id="JBHRZH010000023">
    <property type="protein sequence ID" value="MFC3764156.1"/>
    <property type="molecule type" value="Genomic_DNA"/>
</dbReference>
<dbReference type="Pfam" id="PF00494">
    <property type="entry name" value="SQS_PSY"/>
    <property type="match status" value="1"/>
</dbReference>
<comment type="pathway">
    <text evidence="1">Carotenoid biosynthesis; phytoene biosynthesis.</text>
</comment>
<dbReference type="SFLD" id="SFLDG01212">
    <property type="entry name" value="Phytoene_synthase_like"/>
    <property type="match status" value="1"/>
</dbReference>
<dbReference type="PANTHER" id="PTHR31480">
    <property type="entry name" value="BIFUNCTIONAL LYCOPENE CYCLASE/PHYTOENE SYNTHASE"/>
    <property type="match status" value="1"/>
</dbReference>
<evidence type="ECO:0000256" key="2">
    <source>
        <dbReference type="ARBA" id="ARBA00022679"/>
    </source>
</evidence>
<reference evidence="4" key="1">
    <citation type="journal article" date="2019" name="Int. J. Syst. Evol. Microbiol.">
        <title>The Global Catalogue of Microorganisms (GCM) 10K type strain sequencing project: providing services to taxonomists for standard genome sequencing and annotation.</title>
        <authorList>
            <consortium name="The Broad Institute Genomics Platform"/>
            <consortium name="The Broad Institute Genome Sequencing Center for Infectious Disease"/>
            <person name="Wu L."/>
            <person name="Ma J."/>
        </authorList>
    </citation>
    <scope>NUCLEOTIDE SEQUENCE [LARGE SCALE GENOMIC DNA]</scope>
    <source>
        <strain evidence="4">CGMCC 4.7241</strain>
    </source>
</reference>
<dbReference type="SFLD" id="SFLDS00005">
    <property type="entry name" value="Isoprenoid_Synthase_Type_I"/>
    <property type="match status" value="1"/>
</dbReference>
<dbReference type="InterPro" id="IPR019845">
    <property type="entry name" value="Squalene/phytoene_synthase_CS"/>
</dbReference>
<evidence type="ECO:0000256" key="1">
    <source>
        <dbReference type="ARBA" id="ARBA00004684"/>
    </source>
</evidence>
<name>A0ABV7YFM9_9ACTN</name>
<evidence type="ECO:0000313" key="4">
    <source>
        <dbReference type="Proteomes" id="UP001595699"/>
    </source>
</evidence>
<evidence type="ECO:0000313" key="3">
    <source>
        <dbReference type="EMBL" id="MFC3764156.1"/>
    </source>
</evidence>
<protein>
    <submittedName>
        <fullName evidence="3">Phytoene/squalene synthase family protein</fullName>
    </submittedName>
</protein>
<dbReference type="PROSITE" id="PS01044">
    <property type="entry name" value="SQUALEN_PHYTOEN_SYN_1"/>
    <property type="match status" value="1"/>
</dbReference>
<proteinExistence type="predicted"/>
<dbReference type="InterPro" id="IPR044843">
    <property type="entry name" value="Trans_IPPS_bact-type"/>
</dbReference>
<gene>
    <name evidence="3" type="ORF">ACFOUW_25200</name>
</gene>
<dbReference type="PROSITE" id="PS01045">
    <property type="entry name" value="SQUALEN_PHYTOEN_SYN_2"/>
    <property type="match status" value="1"/>
</dbReference>
<keyword evidence="4" id="KW-1185">Reference proteome</keyword>
<dbReference type="InterPro" id="IPR008949">
    <property type="entry name" value="Isoprenoid_synthase_dom_sf"/>
</dbReference>